<feature type="compositionally biased region" description="Low complexity" evidence="1">
    <location>
        <begin position="141"/>
        <end position="152"/>
    </location>
</feature>
<dbReference type="Proteomes" id="UP000664859">
    <property type="component" value="Unassembled WGS sequence"/>
</dbReference>
<dbReference type="GO" id="GO:0005096">
    <property type="term" value="F:GTPase activator activity"/>
    <property type="evidence" value="ECO:0007669"/>
    <property type="project" value="TreeGrafter"/>
</dbReference>
<organism evidence="3 4">
    <name type="scientific">Tribonema minus</name>
    <dbReference type="NCBI Taxonomy" id="303371"/>
    <lineage>
        <taxon>Eukaryota</taxon>
        <taxon>Sar</taxon>
        <taxon>Stramenopiles</taxon>
        <taxon>Ochrophyta</taxon>
        <taxon>PX clade</taxon>
        <taxon>Xanthophyceae</taxon>
        <taxon>Tribonematales</taxon>
        <taxon>Tribonemataceae</taxon>
        <taxon>Tribonema</taxon>
    </lineage>
</organism>
<name>A0A835ZLD6_9STRA</name>
<dbReference type="SUPFAM" id="SSF47923">
    <property type="entry name" value="Ypt/Rab-GAP domain of gyp1p"/>
    <property type="match status" value="2"/>
</dbReference>
<dbReference type="Gene3D" id="1.10.8.270">
    <property type="entry name" value="putative rabgap domain of human tbc1 domain family member 14 like domains"/>
    <property type="match status" value="1"/>
</dbReference>
<dbReference type="InterPro" id="IPR035969">
    <property type="entry name" value="Rab-GAP_TBC_sf"/>
</dbReference>
<gene>
    <name evidence="3" type="ORF">JKP88DRAFT_240742</name>
</gene>
<dbReference type="InterPro" id="IPR000195">
    <property type="entry name" value="Rab-GAP-TBC_dom"/>
</dbReference>
<dbReference type="PROSITE" id="PS50086">
    <property type="entry name" value="TBC_RABGAP"/>
    <property type="match status" value="1"/>
</dbReference>
<dbReference type="AlphaFoldDB" id="A0A835ZLD6"/>
<accession>A0A835ZLD6</accession>
<dbReference type="PANTHER" id="PTHR47219:SF9">
    <property type="entry name" value="GTPASE ACTIVATING PROTEIN AND CENTROSOME-ASSOCIATED, ISOFORM B"/>
    <property type="match status" value="1"/>
</dbReference>
<reference evidence="3" key="1">
    <citation type="submission" date="2021-02" db="EMBL/GenBank/DDBJ databases">
        <title>First Annotated Genome of the Yellow-green Alga Tribonema minus.</title>
        <authorList>
            <person name="Mahan K.M."/>
        </authorList>
    </citation>
    <scope>NUCLEOTIDE SEQUENCE</scope>
    <source>
        <strain evidence="3">UTEX B ZZ1240</strain>
    </source>
</reference>
<proteinExistence type="predicted"/>
<keyword evidence="4" id="KW-1185">Reference proteome</keyword>
<feature type="region of interest" description="Disordered" evidence="1">
    <location>
        <begin position="131"/>
        <end position="208"/>
    </location>
</feature>
<comment type="caution">
    <text evidence="3">The sequence shown here is derived from an EMBL/GenBank/DDBJ whole genome shotgun (WGS) entry which is preliminary data.</text>
</comment>
<evidence type="ECO:0000313" key="3">
    <source>
        <dbReference type="EMBL" id="KAG5193100.1"/>
    </source>
</evidence>
<evidence type="ECO:0000256" key="1">
    <source>
        <dbReference type="SAM" id="MobiDB-lite"/>
    </source>
</evidence>
<dbReference type="SMART" id="SM00164">
    <property type="entry name" value="TBC"/>
    <property type="match status" value="1"/>
</dbReference>
<evidence type="ECO:0000259" key="2">
    <source>
        <dbReference type="PROSITE" id="PS50086"/>
    </source>
</evidence>
<protein>
    <submittedName>
        <fullName evidence="3">Rab-GTPase-TBC domain-containing protein</fullName>
    </submittedName>
</protein>
<dbReference type="GO" id="GO:0031267">
    <property type="term" value="F:small GTPase binding"/>
    <property type="evidence" value="ECO:0007669"/>
    <property type="project" value="TreeGrafter"/>
</dbReference>
<sequence>MARQSFNVVLHLRVRPCIHTARLERHHERARGAPSGLRTQPARRIACVTSTLLPADHGCAHVLLRTNRAPPVQSAKFNNSRRCPHTRSLSQGGVDDAERGLFWLCQVGMAPAEALGVLSVLAHSPPAGRDALFQSIHDNTPRSSASSESGRSPGAGGQWRASNPTSPVKAQDEGSPCCSPTTPVTSPPRSASRPASGPNSPTNPREGFVPCYETAAADKLDKHAGKFARQNVERVPGLYEALFASAQATSAADMAGGRGAMSQCVTDIEKDISRTANFENRMALRGVLYSLSAFLPGGIGYVQGQNLVARFLLIVMREDQEDTFWAWVGMMHQFDLLGLYTPGMPRLRLRFFQLNRLVLWHLPRLHAHFATCDVAADLYATPWFITLLADGSMLPEQQTRVIWDRIFMQCGAPAEQWSCIYGVLLELLRRAEPMLLGLARFDDLIQMLTHLPIKDLLFPGEGAVALLERAASAFEASVPLPCQLLMIEDEWHDVERAEQDLAALALRKRARFFSRVASG</sequence>
<dbReference type="Pfam" id="PF00566">
    <property type="entry name" value="RabGAP-TBC"/>
    <property type="match status" value="1"/>
</dbReference>
<dbReference type="PANTHER" id="PTHR47219">
    <property type="entry name" value="RAB GTPASE-ACTIVATING PROTEIN 1-LIKE"/>
    <property type="match status" value="1"/>
</dbReference>
<dbReference type="OrthoDB" id="294251at2759"/>
<dbReference type="EMBL" id="JAFCMP010000001">
    <property type="protein sequence ID" value="KAG5193100.1"/>
    <property type="molecule type" value="Genomic_DNA"/>
</dbReference>
<evidence type="ECO:0000313" key="4">
    <source>
        <dbReference type="Proteomes" id="UP000664859"/>
    </source>
</evidence>
<feature type="compositionally biased region" description="Low complexity" evidence="1">
    <location>
        <begin position="174"/>
        <end position="200"/>
    </location>
</feature>
<dbReference type="InterPro" id="IPR050302">
    <property type="entry name" value="Rab_GAP_TBC_domain"/>
</dbReference>
<feature type="domain" description="Rab-GAP TBC" evidence="2">
    <location>
        <begin position="93"/>
        <end position="410"/>
    </location>
</feature>
<dbReference type="Gene3D" id="1.10.472.80">
    <property type="entry name" value="Ypt/Rab-GAP domain of gyp1p, domain 3"/>
    <property type="match status" value="1"/>
</dbReference>